<dbReference type="AlphaFoldDB" id="A0ABD3H7R2"/>
<dbReference type="SUPFAM" id="SSF53335">
    <property type="entry name" value="S-adenosyl-L-methionine-dependent methyltransferases"/>
    <property type="match status" value="1"/>
</dbReference>
<gene>
    <name evidence="2" type="ORF">R1sor_009136</name>
</gene>
<organism evidence="2 3">
    <name type="scientific">Riccia sorocarpa</name>
    <dbReference type="NCBI Taxonomy" id="122646"/>
    <lineage>
        <taxon>Eukaryota</taxon>
        <taxon>Viridiplantae</taxon>
        <taxon>Streptophyta</taxon>
        <taxon>Embryophyta</taxon>
        <taxon>Marchantiophyta</taxon>
        <taxon>Marchantiopsida</taxon>
        <taxon>Marchantiidae</taxon>
        <taxon>Marchantiales</taxon>
        <taxon>Ricciaceae</taxon>
        <taxon>Riccia</taxon>
    </lineage>
</organism>
<dbReference type="Proteomes" id="UP001633002">
    <property type="component" value="Unassembled WGS sequence"/>
</dbReference>
<proteinExistence type="predicted"/>
<protein>
    <recommendedName>
        <fullName evidence="4">Trimethylguanosine synthase</fullName>
    </recommendedName>
</protein>
<comment type="caution">
    <text evidence="2">The sequence shown here is derived from an EMBL/GenBank/DDBJ whole genome shotgun (WGS) entry which is preliminary data.</text>
</comment>
<sequence>MKNPRSEDVEDADGQTPKEKSKPAKNLGSGRSSKAKKGKEKEKEMPKETTKEVTKEKGRMKKDQSDDEAGVDQYVDIPNQFAVLKSSLKSTFETIQANKNRAKILPVPIIDELKKTCIAMGPMRMSGFLLNGKQSSFAADCLYLDLPSGLNLEAEVFCKWGADFQIPKTAGPPFDVENLGRESAVIYNYNTIAPKKLDDLGRRKCTGFVQTLLENFTKHGDIVIDFAGGWGASLQAAFNCSRCCIVAEERQEAYDNLHLTVATIAKAKDNLTPESSSQPVSQTAVGSLRGKKPLGEDDDLGDDIF</sequence>
<dbReference type="EMBL" id="JBJQOH010000005">
    <property type="protein sequence ID" value="KAL3686562.1"/>
    <property type="molecule type" value="Genomic_DNA"/>
</dbReference>
<feature type="compositionally biased region" description="Basic and acidic residues" evidence="1">
    <location>
        <begin position="39"/>
        <end position="64"/>
    </location>
</feature>
<evidence type="ECO:0000256" key="1">
    <source>
        <dbReference type="SAM" id="MobiDB-lite"/>
    </source>
</evidence>
<evidence type="ECO:0008006" key="4">
    <source>
        <dbReference type="Google" id="ProtNLM"/>
    </source>
</evidence>
<reference evidence="2 3" key="1">
    <citation type="submission" date="2024-09" db="EMBL/GenBank/DDBJ databases">
        <title>Chromosome-scale assembly of Riccia sorocarpa.</title>
        <authorList>
            <person name="Paukszto L."/>
        </authorList>
    </citation>
    <scope>NUCLEOTIDE SEQUENCE [LARGE SCALE GENOMIC DNA]</scope>
    <source>
        <strain evidence="2">LP-2024</strain>
        <tissue evidence="2">Aerial parts of the thallus</tissue>
    </source>
</reference>
<keyword evidence="3" id="KW-1185">Reference proteome</keyword>
<evidence type="ECO:0000313" key="3">
    <source>
        <dbReference type="Proteomes" id="UP001633002"/>
    </source>
</evidence>
<evidence type="ECO:0000313" key="2">
    <source>
        <dbReference type="EMBL" id="KAL3686562.1"/>
    </source>
</evidence>
<feature type="compositionally biased region" description="Acidic residues" evidence="1">
    <location>
        <begin position="296"/>
        <end position="305"/>
    </location>
</feature>
<accession>A0ABD3H7R2</accession>
<feature type="region of interest" description="Disordered" evidence="1">
    <location>
        <begin position="270"/>
        <end position="305"/>
    </location>
</feature>
<feature type="compositionally biased region" description="Polar residues" evidence="1">
    <location>
        <begin position="272"/>
        <end position="285"/>
    </location>
</feature>
<name>A0ABD3H7R2_9MARC</name>
<dbReference type="Gene3D" id="3.40.50.150">
    <property type="entry name" value="Vaccinia Virus protein VP39"/>
    <property type="match status" value="1"/>
</dbReference>
<dbReference type="InterPro" id="IPR029063">
    <property type="entry name" value="SAM-dependent_MTases_sf"/>
</dbReference>
<feature type="region of interest" description="Disordered" evidence="1">
    <location>
        <begin position="1"/>
        <end position="70"/>
    </location>
</feature>